<gene>
    <name evidence="2" type="ORF">A6D6_02110</name>
</gene>
<accession>A0ABQ6Y8K4</accession>
<sequence length="106" mass="11405">MPENILLSVALILSVAGMGWFALALDTHWKQVCGKQPRGQASSRVLRGLGGAALSLSLILCLKVDHPTMAALVWIMALAGAALIVAFTLSWRPHWLALLAARPPRR</sequence>
<proteinExistence type="predicted"/>
<keyword evidence="1" id="KW-0472">Membrane</keyword>
<feature type="transmembrane region" description="Helical" evidence="1">
    <location>
        <begin position="48"/>
        <end position="64"/>
    </location>
</feature>
<organism evidence="2 3">
    <name type="scientific">Alcanivorax xiamenensis</name>
    <dbReference type="NCBI Taxonomy" id="1177156"/>
    <lineage>
        <taxon>Bacteria</taxon>
        <taxon>Pseudomonadati</taxon>
        <taxon>Pseudomonadota</taxon>
        <taxon>Gammaproteobacteria</taxon>
        <taxon>Oceanospirillales</taxon>
        <taxon>Alcanivoracaceae</taxon>
        <taxon>Alcanivorax</taxon>
    </lineage>
</organism>
<dbReference type="Pfam" id="PF11804">
    <property type="entry name" value="DUF3325"/>
    <property type="match status" value="1"/>
</dbReference>
<evidence type="ECO:0000256" key="1">
    <source>
        <dbReference type="SAM" id="Phobius"/>
    </source>
</evidence>
<dbReference type="Proteomes" id="UP000771797">
    <property type="component" value="Unassembled WGS sequence"/>
</dbReference>
<keyword evidence="1" id="KW-0812">Transmembrane</keyword>
<dbReference type="InterPro" id="IPR021762">
    <property type="entry name" value="DUF3325"/>
</dbReference>
<protein>
    <recommendedName>
        <fullName evidence="4">DUF3325 domain-containing protein</fullName>
    </recommendedName>
</protein>
<reference evidence="2 3" key="1">
    <citation type="submission" date="2012-09" db="EMBL/GenBank/DDBJ databases">
        <title>Genome Sequence of alkane-degrading Bacterium Alcanivorax sp. 6-D-6.</title>
        <authorList>
            <person name="Lai Q."/>
            <person name="Shao Z."/>
        </authorList>
    </citation>
    <scope>NUCLEOTIDE SEQUENCE [LARGE SCALE GENOMIC DNA]</scope>
    <source>
        <strain evidence="2 3">6-D-6</strain>
    </source>
</reference>
<evidence type="ECO:0000313" key="2">
    <source>
        <dbReference type="EMBL" id="KAF0805662.1"/>
    </source>
</evidence>
<name>A0ABQ6Y8K4_9GAMM</name>
<evidence type="ECO:0008006" key="4">
    <source>
        <dbReference type="Google" id="ProtNLM"/>
    </source>
</evidence>
<dbReference type="EMBL" id="AQPF01000014">
    <property type="protein sequence ID" value="KAF0805662.1"/>
    <property type="molecule type" value="Genomic_DNA"/>
</dbReference>
<dbReference type="RefSeq" id="WP_159660718.1">
    <property type="nucleotide sequence ID" value="NZ_AQPF01000014.1"/>
</dbReference>
<keyword evidence="1" id="KW-1133">Transmembrane helix</keyword>
<keyword evidence="3" id="KW-1185">Reference proteome</keyword>
<comment type="caution">
    <text evidence="2">The sequence shown here is derived from an EMBL/GenBank/DDBJ whole genome shotgun (WGS) entry which is preliminary data.</text>
</comment>
<feature type="transmembrane region" description="Helical" evidence="1">
    <location>
        <begin position="71"/>
        <end position="91"/>
    </location>
</feature>
<evidence type="ECO:0000313" key="3">
    <source>
        <dbReference type="Proteomes" id="UP000771797"/>
    </source>
</evidence>